<dbReference type="EMBL" id="PGCI01000937">
    <property type="protein sequence ID" value="PLW11087.1"/>
    <property type="molecule type" value="Genomic_DNA"/>
</dbReference>
<organism evidence="2 3">
    <name type="scientific">Puccinia coronata f. sp. avenae</name>
    <dbReference type="NCBI Taxonomy" id="200324"/>
    <lineage>
        <taxon>Eukaryota</taxon>
        <taxon>Fungi</taxon>
        <taxon>Dikarya</taxon>
        <taxon>Basidiomycota</taxon>
        <taxon>Pucciniomycotina</taxon>
        <taxon>Pucciniomycetes</taxon>
        <taxon>Pucciniales</taxon>
        <taxon>Pucciniaceae</taxon>
        <taxon>Puccinia</taxon>
    </lineage>
</organism>
<name>A0A2N5SCW3_9BASI</name>
<proteinExistence type="predicted"/>
<dbReference type="PANTHER" id="PTHR34605">
    <property type="entry name" value="PHAGE_INTEGRASE DOMAIN-CONTAINING PROTEIN"/>
    <property type="match status" value="1"/>
</dbReference>
<evidence type="ECO:0008006" key="4">
    <source>
        <dbReference type="Google" id="ProtNLM"/>
    </source>
</evidence>
<dbReference type="GO" id="GO:0015074">
    <property type="term" value="P:DNA integration"/>
    <property type="evidence" value="ECO:0007669"/>
    <property type="project" value="InterPro"/>
</dbReference>
<evidence type="ECO:0000256" key="1">
    <source>
        <dbReference type="ARBA" id="ARBA00023172"/>
    </source>
</evidence>
<dbReference type="PANTHER" id="PTHR34605:SF3">
    <property type="entry name" value="P CELL-TYPE AGGLUTINATION PROTEIN MAP4-LIKE-RELATED"/>
    <property type="match status" value="1"/>
</dbReference>
<dbReference type="GO" id="GO:0006310">
    <property type="term" value="P:DNA recombination"/>
    <property type="evidence" value="ECO:0007669"/>
    <property type="project" value="UniProtKB-KW"/>
</dbReference>
<dbReference type="InterPro" id="IPR011010">
    <property type="entry name" value="DNA_brk_join_enz"/>
</dbReference>
<dbReference type="AlphaFoldDB" id="A0A2N5SCW3"/>
<dbReference type="InterPro" id="IPR052925">
    <property type="entry name" value="Phage_Integrase-like_Recomb"/>
</dbReference>
<accession>A0A2N5SCW3</accession>
<dbReference type="SUPFAM" id="SSF56349">
    <property type="entry name" value="DNA breaking-rejoining enzymes"/>
    <property type="match status" value="1"/>
</dbReference>
<sequence>MSQDLLVVADWLTGGSPRDQAIFDLALVAFWGLARLGKVTSGSLQPVTTQDFSFFGAAAVITLQAAKTAGPGELQYLTLAKLYNCLCPVSAVTRLLSGCTTAGDQLFGYLTDTHWVTLSKPEVVSKLHKVWRANSRAGLSGHSFWMGGALFRYALGVSTEAICEAGRWKSDSYNLYMKSYSTASKADSFSLLRALDATWCAGS</sequence>
<reference evidence="2 3" key="1">
    <citation type="submission" date="2017-11" db="EMBL/GenBank/DDBJ databases">
        <title>De novo assembly and phasing of dikaryotic genomes from two isolates of Puccinia coronata f. sp. avenae, the causal agent of oat crown rust.</title>
        <authorList>
            <person name="Miller M.E."/>
            <person name="Zhang Y."/>
            <person name="Omidvar V."/>
            <person name="Sperschneider J."/>
            <person name="Schwessinger B."/>
            <person name="Raley C."/>
            <person name="Palmer J.M."/>
            <person name="Garnica D."/>
            <person name="Upadhyaya N."/>
            <person name="Rathjen J."/>
            <person name="Taylor J.M."/>
            <person name="Park R.F."/>
            <person name="Dodds P.N."/>
            <person name="Hirsch C.D."/>
            <person name="Kianian S.F."/>
            <person name="Figueroa M."/>
        </authorList>
    </citation>
    <scope>NUCLEOTIDE SEQUENCE [LARGE SCALE GENOMIC DNA]</scope>
    <source>
        <strain evidence="2">12SD80</strain>
    </source>
</reference>
<evidence type="ECO:0000313" key="2">
    <source>
        <dbReference type="EMBL" id="PLW11087.1"/>
    </source>
</evidence>
<gene>
    <name evidence="2" type="ORF">PCASD_26228</name>
</gene>
<comment type="caution">
    <text evidence="2">The sequence shown here is derived from an EMBL/GenBank/DDBJ whole genome shotgun (WGS) entry which is preliminary data.</text>
</comment>
<dbReference type="GO" id="GO:0003677">
    <property type="term" value="F:DNA binding"/>
    <property type="evidence" value="ECO:0007669"/>
    <property type="project" value="InterPro"/>
</dbReference>
<protein>
    <recommendedName>
        <fullName evidence="4">Tyr recombinase domain-containing protein</fullName>
    </recommendedName>
</protein>
<keyword evidence="1" id="KW-0233">DNA recombination</keyword>
<dbReference type="Gene3D" id="1.10.443.10">
    <property type="entry name" value="Intergrase catalytic core"/>
    <property type="match status" value="1"/>
</dbReference>
<dbReference type="InterPro" id="IPR013762">
    <property type="entry name" value="Integrase-like_cat_sf"/>
</dbReference>
<evidence type="ECO:0000313" key="3">
    <source>
        <dbReference type="Proteomes" id="UP000235392"/>
    </source>
</evidence>
<dbReference type="Proteomes" id="UP000235392">
    <property type="component" value="Unassembled WGS sequence"/>
</dbReference>